<reference evidence="2" key="1">
    <citation type="submission" date="2021-01" db="EMBL/GenBank/DDBJ databases">
        <title>Whole genome shotgun sequence of Actinoplanes siamensis NBRC 109076.</title>
        <authorList>
            <person name="Komaki H."/>
            <person name="Tamura T."/>
        </authorList>
    </citation>
    <scope>NUCLEOTIDE SEQUENCE</scope>
    <source>
        <strain evidence="2">NBRC 109076</strain>
    </source>
</reference>
<keyword evidence="3" id="KW-1185">Reference proteome</keyword>
<evidence type="ECO:0000313" key="3">
    <source>
        <dbReference type="Proteomes" id="UP000629619"/>
    </source>
</evidence>
<protein>
    <recommendedName>
        <fullName evidence="1">DUF218 domain-containing protein</fullName>
    </recommendedName>
</protein>
<comment type="caution">
    <text evidence="2">The sequence shown here is derived from an EMBL/GenBank/DDBJ whole genome shotgun (WGS) entry which is preliminary data.</text>
</comment>
<gene>
    <name evidence="2" type="ORF">Asi03nite_43800</name>
</gene>
<dbReference type="AlphaFoldDB" id="A0A919N9M6"/>
<dbReference type="EMBL" id="BOMW01000041">
    <property type="protein sequence ID" value="GIF06842.1"/>
    <property type="molecule type" value="Genomic_DNA"/>
</dbReference>
<feature type="domain" description="DUF218" evidence="1">
    <location>
        <begin position="7"/>
        <end position="143"/>
    </location>
</feature>
<proteinExistence type="predicted"/>
<dbReference type="Pfam" id="PF02698">
    <property type="entry name" value="DUF218"/>
    <property type="match status" value="1"/>
</dbReference>
<accession>A0A919N9M6</accession>
<sequence length="208" mass="23148">MAFAAVLLVFGRGVRWTGDAWELTPASVERVRAAQRYVAENVPGRDRPRVIFTGGWPEASAGARRPPYGAGEGDLMIRAARLAGLDARADLYAETRSRSTLENLLHTVEDRLLAGFVFDGRRPLGLVTHDWHLPRVRFLAGKTLGLRGDALLDIPAGGERHDDRTALLATRVGFLGARRPEVLLRRERRLVGLIRYAERMGYRRRATG</sequence>
<evidence type="ECO:0000259" key="1">
    <source>
        <dbReference type="Pfam" id="PF02698"/>
    </source>
</evidence>
<name>A0A919N9M6_9ACTN</name>
<organism evidence="2 3">
    <name type="scientific">Actinoplanes siamensis</name>
    <dbReference type="NCBI Taxonomy" id="1223317"/>
    <lineage>
        <taxon>Bacteria</taxon>
        <taxon>Bacillati</taxon>
        <taxon>Actinomycetota</taxon>
        <taxon>Actinomycetes</taxon>
        <taxon>Micromonosporales</taxon>
        <taxon>Micromonosporaceae</taxon>
        <taxon>Actinoplanes</taxon>
    </lineage>
</organism>
<dbReference type="InterPro" id="IPR003848">
    <property type="entry name" value="DUF218"/>
</dbReference>
<dbReference type="Proteomes" id="UP000629619">
    <property type="component" value="Unassembled WGS sequence"/>
</dbReference>
<evidence type="ECO:0000313" key="2">
    <source>
        <dbReference type="EMBL" id="GIF06842.1"/>
    </source>
</evidence>
<dbReference type="RefSeq" id="WP_203682272.1">
    <property type="nucleotide sequence ID" value="NZ_BOMW01000041.1"/>
</dbReference>